<evidence type="ECO:0000256" key="1">
    <source>
        <dbReference type="SAM" id="Phobius"/>
    </source>
</evidence>
<reference evidence="3" key="1">
    <citation type="journal article" date="2019" name="Int. J. Syst. Evol. Microbiol.">
        <title>The Global Catalogue of Microorganisms (GCM) 10K type strain sequencing project: providing services to taxonomists for standard genome sequencing and annotation.</title>
        <authorList>
            <consortium name="The Broad Institute Genomics Platform"/>
            <consortium name="The Broad Institute Genome Sequencing Center for Infectious Disease"/>
            <person name="Wu L."/>
            <person name="Ma J."/>
        </authorList>
    </citation>
    <scope>NUCLEOTIDE SEQUENCE [LARGE SCALE GENOMIC DNA]</scope>
    <source>
        <strain evidence="3">TBRC 4489</strain>
    </source>
</reference>
<accession>A0ABV8IC71</accession>
<gene>
    <name evidence="2" type="ORF">ACFOWE_17500</name>
</gene>
<evidence type="ECO:0000313" key="2">
    <source>
        <dbReference type="EMBL" id="MFC4060103.1"/>
    </source>
</evidence>
<comment type="caution">
    <text evidence="2">The sequence shown here is derived from an EMBL/GenBank/DDBJ whole genome shotgun (WGS) entry which is preliminary data.</text>
</comment>
<keyword evidence="3" id="KW-1185">Reference proteome</keyword>
<proteinExistence type="predicted"/>
<keyword evidence="1" id="KW-1133">Transmembrane helix</keyword>
<dbReference type="Proteomes" id="UP001595850">
    <property type="component" value="Unassembled WGS sequence"/>
</dbReference>
<dbReference type="EMBL" id="JBHSBM010000017">
    <property type="protein sequence ID" value="MFC4060103.1"/>
    <property type="molecule type" value="Genomic_DNA"/>
</dbReference>
<organism evidence="2 3">
    <name type="scientific">Planomonospora corallina</name>
    <dbReference type="NCBI Taxonomy" id="1806052"/>
    <lineage>
        <taxon>Bacteria</taxon>
        <taxon>Bacillati</taxon>
        <taxon>Actinomycetota</taxon>
        <taxon>Actinomycetes</taxon>
        <taxon>Streptosporangiales</taxon>
        <taxon>Streptosporangiaceae</taxon>
        <taxon>Planomonospora</taxon>
    </lineage>
</organism>
<feature type="transmembrane region" description="Helical" evidence="1">
    <location>
        <begin position="6"/>
        <end position="31"/>
    </location>
</feature>
<feature type="transmembrane region" description="Helical" evidence="1">
    <location>
        <begin position="43"/>
        <end position="68"/>
    </location>
</feature>
<keyword evidence="1" id="KW-0472">Membrane</keyword>
<name>A0ABV8IC71_9ACTN</name>
<keyword evidence="1" id="KW-0812">Transmembrane</keyword>
<protein>
    <submittedName>
        <fullName evidence="2">Uncharacterized protein</fullName>
    </submittedName>
</protein>
<evidence type="ECO:0000313" key="3">
    <source>
        <dbReference type="Proteomes" id="UP001595850"/>
    </source>
</evidence>
<sequence length="69" mass="6809">MLTTITLSVLLVLLTSAVLLATLVGVVTGLLSKMGGMTGTSAILRGGVAFGGTLTLLLAVMTFVSTLAG</sequence>